<evidence type="ECO:0000313" key="1">
    <source>
        <dbReference type="EMBL" id="MBB4704690.1"/>
    </source>
</evidence>
<dbReference type="RefSeq" id="WP_184885884.1">
    <property type="nucleotide sequence ID" value="NZ_BOOV01000019.1"/>
</dbReference>
<dbReference type="Proteomes" id="UP000542210">
    <property type="component" value="Unassembled WGS sequence"/>
</dbReference>
<keyword evidence="2" id="KW-1185">Reference proteome</keyword>
<comment type="caution">
    <text evidence="1">The sequence shown here is derived from an EMBL/GenBank/DDBJ whole genome shotgun (WGS) entry which is preliminary data.</text>
</comment>
<dbReference type="AlphaFoldDB" id="A0A7W7DES4"/>
<sequence length="65" mass="7028">MPSVAAISDRIVAKLVPSVAATASSCFTQSCGCQANRYSYRECCWIDQPGGPYTCLICYRSNIPC</sequence>
<protein>
    <submittedName>
        <fullName evidence="1">Uncharacterized protein</fullName>
    </submittedName>
</protein>
<proteinExistence type="predicted"/>
<dbReference type="EMBL" id="JACHND010000001">
    <property type="protein sequence ID" value="MBB4704690.1"/>
    <property type="molecule type" value="Genomic_DNA"/>
</dbReference>
<reference evidence="1 2" key="1">
    <citation type="submission" date="2020-08" db="EMBL/GenBank/DDBJ databases">
        <title>Sequencing the genomes of 1000 actinobacteria strains.</title>
        <authorList>
            <person name="Klenk H.-P."/>
        </authorList>
    </citation>
    <scope>NUCLEOTIDE SEQUENCE [LARGE SCALE GENOMIC DNA]</scope>
    <source>
        <strain evidence="1 2">DSM 45784</strain>
    </source>
</reference>
<evidence type="ECO:0000313" key="2">
    <source>
        <dbReference type="Proteomes" id="UP000542210"/>
    </source>
</evidence>
<organism evidence="1 2">
    <name type="scientific">Sphaerisporangium siamense</name>
    <dbReference type="NCBI Taxonomy" id="795645"/>
    <lineage>
        <taxon>Bacteria</taxon>
        <taxon>Bacillati</taxon>
        <taxon>Actinomycetota</taxon>
        <taxon>Actinomycetes</taxon>
        <taxon>Streptosporangiales</taxon>
        <taxon>Streptosporangiaceae</taxon>
        <taxon>Sphaerisporangium</taxon>
    </lineage>
</organism>
<accession>A0A7W7DES4</accession>
<gene>
    <name evidence="1" type="ORF">BJ982_006234</name>
</gene>
<name>A0A7W7DES4_9ACTN</name>